<sequence>MPDFAYKALDRTGKSVAGVVSAADRAAAVALLGERDTFVTDMEESAGRAKRRGASPASRDSAEDQGASIRWNARKVSPRQRLTLLRQLSVGLSAGLTLVNALEVVADQADSPAVKALVADLIERVTSGDSLSDAEASHPEAFSTMQVSMTRAGEAAGALDTVMTSLTAFAERDLELREKLRSAAIYPLMVLGLGFISILVIMLFILPRIMTVVGESGSDLPLPTVILMGMTDWVRSPMGIGAMVIMAVALGLWWRWSRTPDGVLAMDRFKLKLPFIGTAIRRVSVSRFARTLGTLAAANIPIVESMRIVRDTLGNEALARDIDTAADGIVRGSSIADELRDTGQFPSLLIQVIAMGERTGRLDELLMDTADTYDKETNAALQRVMTIVPVLFILVLAVFVAFILAAALLPIMGMDLGEAP</sequence>
<comment type="subcellular location">
    <subcellularLocation>
        <location evidence="1">Cell inner membrane</location>
        <topology evidence="1">Multi-pass membrane protein</topology>
    </subcellularLocation>
</comment>
<dbReference type="RefSeq" id="WP_184677449.1">
    <property type="nucleotide sequence ID" value="NZ_JACHGY010000001.1"/>
</dbReference>
<dbReference type="InterPro" id="IPR003004">
    <property type="entry name" value="GspF/PilC"/>
</dbReference>
<evidence type="ECO:0000256" key="2">
    <source>
        <dbReference type="ARBA" id="ARBA00005745"/>
    </source>
</evidence>
<dbReference type="GO" id="GO:0005886">
    <property type="term" value="C:plasma membrane"/>
    <property type="evidence" value="ECO:0007669"/>
    <property type="project" value="UniProtKB-SubCell"/>
</dbReference>
<proteinExistence type="inferred from homology"/>
<dbReference type="Gene3D" id="1.20.81.30">
    <property type="entry name" value="Type II secretion system (T2SS), domain F"/>
    <property type="match status" value="2"/>
</dbReference>
<evidence type="ECO:0000256" key="4">
    <source>
        <dbReference type="ARBA" id="ARBA00022519"/>
    </source>
</evidence>
<evidence type="ECO:0000313" key="12">
    <source>
        <dbReference type="Proteomes" id="UP000541810"/>
    </source>
</evidence>
<evidence type="ECO:0000256" key="5">
    <source>
        <dbReference type="ARBA" id="ARBA00022692"/>
    </source>
</evidence>
<dbReference type="Proteomes" id="UP000541810">
    <property type="component" value="Unassembled WGS sequence"/>
</dbReference>
<evidence type="ECO:0000313" key="11">
    <source>
        <dbReference type="EMBL" id="MBB6429893.1"/>
    </source>
</evidence>
<comment type="caution">
    <text evidence="11">The sequence shown here is derived from an EMBL/GenBank/DDBJ whole genome shotgun (WGS) entry which is preliminary data.</text>
</comment>
<feature type="region of interest" description="Disordered" evidence="8">
    <location>
        <begin position="42"/>
        <end position="72"/>
    </location>
</feature>
<keyword evidence="7 9" id="KW-0472">Membrane</keyword>
<evidence type="ECO:0000256" key="9">
    <source>
        <dbReference type="SAM" id="Phobius"/>
    </source>
</evidence>
<feature type="domain" description="Type II secretion system protein GspF" evidence="10">
    <location>
        <begin position="85"/>
        <end position="207"/>
    </location>
</feature>
<dbReference type="Pfam" id="PF00482">
    <property type="entry name" value="T2SSF"/>
    <property type="match status" value="2"/>
</dbReference>
<evidence type="ECO:0000256" key="3">
    <source>
        <dbReference type="ARBA" id="ARBA00022475"/>
    </source>
</evidence>
<feature type="transmembrane region" description="Helical" evidence="9">
    <location>
        <begin position="238"/>
        <end position="256"/>
    </location>
</feature>
<dbReference type="InterPro" id="IPR018076">
    <property type="entry name" value="T2SS_GspF_dom"/>
</dbReference>
<keyword evidence="5 9" id="KW-0812">Transmembrane</keyword>
<evidence type="ECO:0000256" key="8">
    <source>
        <dbReference type="SAM" id="MobiDB-lite"/>
    </source>
</evidence>
<keyword evidence="4" id="KW-0997">Cell inner membrane</keyword>
<keyword evidence="6 9" id="KW-1133">Transmembrane helix</keyword>
<accession>A0A7X0H5X2</accession>
<dbReference type="PANTHER" id="PTHR30012:SF0">
    <property type="entry name" value="TYPE II SECRETION SYSTEM PROTEIN F-RELATED"/>
    <property type="match status" value="1"/>
</dbReference>
<organism evidence="11 12">
    <name type="scientific">Algisphaera agarilytica</name>
    <dbReference type="NCBI Taxonomy" id="1385975"/>
    <lineage>
        <taxon>Bacteria</taxon>
        <taxon>Pseudomonadati</taxon>
        <taxon>Planctomycetota</taxon>
        <taxon>Phycisphaerae</taxon>
        <taxon>Phycisphaerales</taxon>
        <taxon>Phycisphaeraceae</taxon>
        <taxon>Algisphaera</taxon>
    </lineage>
</organism>
<name>A0A7X0H5X2_9BACT</name>
<dbReference type="FunFam" id="1.20.81.30:FF:000001">
    <property type="entry name" value="Type II secretion system protein F"/>
    <property type="match status" value="2"/>
</dbReference>
<dbReference type="PRINTS" id="PR00812">
    <property type="entry name" value="BCTERIALGSPF"/>
</dbReference>
<comment type="similarity">
    <text evidence="2">Belongs to the GSP F family.</text>
</comment>
<gene>
    <name evidence="11" type="ORF">HNQ40_001699</name>
</gene>
<evidence type="ECO:0000256" key="6">
    <source>
        <dbReference type="ARBA" id="ARBA00022989"/>
    </source>
</evidence>
<dbReference type="EMBL" id="JACHGY010000001">
    <property type="protein sequence ID" value="MBB6429893.1"/>
    <property type="molecule type" value="Genomic_DNA"/>
</dbReference>
<dbReference type="AlphaFoldDB" id="A0A7X0H5X2"/>
<feature type="transmembrane region" description="Helical" evidence="9">
    <location>
        <begin position="390"/>
        <end position="412"/>
    </location>
</feature>
<feature type="transmembrane region" description="Helical" evidence="9">
    <location>
        <begin position="184"/>
        <end position="206"/>
    </location>
</feature>
<feature type="domain" description="Type II secretion system protein GspF" evidence="10">
    <location>
        <begin position="288"/>
        <end position="410"/>
    </location>
</feature>
<evidence type="ECO:0000256" key="1">
    <source>
        <dbReference type="ARBA" id="ARBA00004429"/>
    </source>
</evidence>
<keyword evidence="12" id="KW-1185">Reference proteome</keyword>
<dbReference type="PANTHER" id="PTHR30012">
    <property type="entry name" value="GENERAL SECRETION PATHWAY PROTEIN"/>
    <property type="match status" value="1"/>
</dbReference>
<keyword evidence="3" id="KW-1003">Cell membrane</keyword>
<evidence type="ECO:0000259" key="10">
    <source>
        <dbReference type="Pfam" id="PF00482"/>
    </source>
</evidence>
<protein>
    <submittedName>
        <fullName evidence="11">Type II secretory pathway component PulF</fullName>
    </submittedName>
</protein>
<reference evidence="11 12" key="1">
    <citation type="submission" date="2020-08" db="EMBL/GenBank/DDBJ databases">
        <title>Genomic Encyclopedia of Type Strains, Phase IV (KMG-IV): sequencing the most valuable type-strain genomes for metagenomic binning, comparative biology and taxonomic classification.</title>
        <authorList>
            <person name="Goeker M."/>
        </authorList>
    </citation>
    <scope>NUCLEOTIDE SEQUENCE [LARGE SCALE GENOMIC DNA]</scope>
    <source>
        <strain evidence="11 12">DSM 103725</strain>
    </source>
</reference>
<dbReference type="InterPro" id="IPR042094">
    <property type="entry name" value="T2SS_GspF_sf"/>
</dbReference>
<evidence type="ECO:0000256" key="7">
    <source>
        <dbReference type="ARBA" id="ARBA00023136"/>
    </source>
</evidence>